<dbReference type="eggNOG" id="ENOG502S5HQ">
    <property type="taxonomic scope" value="Eukaryota"/>
</dbReference>
<reference evidence="2 3" key="2">
    <citation type="journal article" date="2012" name="Open Biol.">
        <title>Characteristics of nucleosomes and linker DNA regions on the genome of the basidiomycete Mixia osmundae revealed by mono- and dinucleosome mapping.</title>
        <authorList>
            <person name="Nishida H."/>
            <person name="Kondo S."/>
            <person name="Matsumoto T."/>
            <person name="Suzuki Y."/>
            <person name="Yoshikawa H."/>
            <person name="Taylor T.D."/>
            <person name="Sugiyama J."/>
        </authorList>
    </citation>
    <scope>NUCLEOTIDE SEQUENCE [LARGE SCALE GENOMIC DNA]</scope>
    <source>
        <strain evidence="3">CBS 9802 / IAM 14324 / JCM 22182 / KY 12970</strain>
    </source>
</reference>
<comment type="caution">
    <text evidence="2">The sequence shown here is derived from an EMBL/GenBank/DDBJ whole genome shotgun (WGS) entry which is preliminary data.</text>
</comment>
<reference evidence="2 3" key="1">
    <citation type="journal article" date="2011" name="J. Gen. Appl. Microbiol.">
        <title>Draft genome sequencing of the enigmatic basidiomycete Mixia osmundae.</title>
        <authorList>
            <person name="Nishida H."/>
            <person name="Nagatsuka Y."/>
            <person name="Sugiyama J."/>
        </authorList>
    </citation>
    <scope>NUCLEOTIDE SEQUENCE [LARGE SCALE GENOMIC DNA]</scope>
    <source>
        <strain evidence="3">CBS 9802 / IAM 14324 / JCM 22182 / KY 12970</strain>
    </source>
</reference>
<proteinExistence type="predicted"/>
<dbReference type="InParanoid" id="G7E2Q2"/>
<feature type="compositionally biased region" description="Low complexity" evidence="1">
    <location>
        <begin position="78"/>
        <end position="89"/>
    </location>
</feature>
<evidence type="ECO:0000313" key="3">
    <source>
        <dbReference type="Proteomes" id="UP000009131"/>
    </source>
</evidence>
<dbReference type="EMBL" id="BABT02000110">
    <property type="protein sequence ID" value="GAA97112.1"/>
    <property type="molecule type" value="Genomic_DNA"/>
</dbReference>
<keyword evidence="3" id="KW-1185">Reference proteome</keyword>
<organism evidence="2 3">
    <name type="scientific">Mixia osmundae (strain CBS 9802 / IAM 14324 / JCM 22182 / KY 12970)</name>
    <dbReference type="NCBI Taxonomy" id="764103"/>
    <lineage>
        <taxon>Eukaryota</taxon>
        <taxon>Fungi</taxon>
        <taxon>Dikarya</taxon>
        <taxon>Basidiomycota</taxon>
        <taxon>Pucciniomycotina</taxon>
        <taxon>Mixiomycetes</taxon>
        <taxon>Mixiales</taxon>
        <taxon>Mixiaceae</taxon>
        <taxon>Mixia</taxon>
    </lineage>
</organism>
<feature type="region of interest" description="Disordered" evidence="1">
    <location>
        <begin position="50"/>
        <end position="169"/>
    </location>
</feature>
<dbReference type="AlphaFoldDB" id="G7E2Q2"/>
<sequence>MKTSVLTTTNATSSPAAGSALPLKAAQRPGTISRKSKGELLSIALPANGFASSLASPPQSSGPVSPQMQRSTERERSASSASTASLASSYQAQQNQYHRTQQAAIGSSRQQQQQQQQQQPTSYRQLRSGGPLTPGSESIMSASQSSIGFGDRQGQATPSHAGTTRSSHPSANFYRATLAEIHQVLYSGSSVEREDIIETVERCYETAAVFENPLTRAEGKQSIADQFQLLALLPGTVWSELNDVCERESFDGNRVLLLSHTLNLALLPSMHEALNGNYGVRYANPSYPPTPWSSMTPATRTPAPGTPIRASFAEFRSPEHEEAPMAARPWPIRAAVSLFHPKRIVSALTSVQLKVVTRLEFNEAGRITFHEDTWGIKEAIEGLIPVIGSVYYFERKLAGVLSSGLSRVLFRTRPLEEDTASQYEEDQLRAAEHFANTVNGGLRYSDKNSPLHSRKTSLSANGGLFDVRARQSGSRTNLYGLGVNRSEGISPGSDGEA</sequence>
<feature type="compositionally biased region" description="Low complexity" evidence="1">
    <location>
        <begin position="136"/>
        <end position="146"/>
    </location>
</feature>
<name>G7E2Q2_MIXOS</name>
<dbReference type="OrthoDB" id="9995831at2759"/>
<feature type="compositionally biased region" description="Low complexity" evidence="1">
    <location>
        <begin position="110"/>
        <end position="119"/>
    </location>
</feature>
<protein>
    <submittedName>
        <fullName evidence="2">Uncharacterized protein</fullName>
    </submittedName>
</protein>
<feature type="compositionally biased region" description="Polar residues" evidence="1">
    <location>
        <begin position="154"/>
        <end position="169"/>
    </location>
</feature>
<dbReference type="RefSeq" id="XP_014565532.1">
    <property type="nucleotide sequence ID" value="XM_014710046.1"/>
</dbReference>
<feature type="compositionally biased region" description="Polar residues" evidence="1">
    <location>
        <begin position="1"/>
        <end position="16"/>
    </location>
</feature>
<gene>
    <name evidence="2" type="primary">Mo03787</name>
    <name evidence="2" type="ORF">E5Q_03787</name>
</gene>
<evidence type="ECO:0000313" key="2">
    <source>
        <dbReference type="EMBL" id="GAA97112.1"/>
    </source>
</evidence>
<feature type="region of interest" description="Disordered" evidence="1">
    <location>
        <begin position="1"/>
        <end position="32"/>
    </location>
</feature>
<dbReference type="Proteomes" id="UP000009131">
    <property type="component" value="Unassembled WGS sequence"/>
</dbReference>
<dbReference type="HOGENOM" id="CLU_548709_0_0_1"/>
<feature type="compositionally biased region" description="Polar residues" evidence="1">
    <location>
        <begin position="90"/>
        <end position="109"/>
    </location>
</feature>
<accession>G7E2Q2</accession>
<evidence type="ECO:0000256" key="1">
    <source>
        <dbReference type="SAM" id="MobiDB-lite"/>
    </source>
</evidence>
<feature type="region of interest" description="Disordered" evidence="1">
    <location>
        <begin position="478"/>
        <end position="497"/>
    </location>
</feature>
<feature type="compositionally biased region" description="Low complexity" evidence="1">
    <location>
        <begin position="56"/>
        <end position="70"/>
    </location>
</feature>